<sequence>MENGVEGRECVPFFETDKSQIIFEFFYLVILFFITLIATFLLQIFSSKLGVVYSDKVMLFSIFGGFLGGWVYDAKWFYRVTARGKSDQYSFPWQPHKFYWRVLTPFLSAIVAFSTYLLISSRVIPIQIDNMNTGKISFSLSFLLGYFSDLVLSRLAGWAEKIVPKVSDGKK</sequence>
<dbReference type="EMBL" id="QORL01000034">
    <property type="protein sequence ID" value="TFF73543.1"/>
    <property type="molecule type" value="Genomic_DNA"/>
</dbReference>
<accession>A0A5F0K8I7</accession>
<keyword evidence="4" id="KW-1185">Reference proteome</keyword>
<gene>
    <name evidence="2" type="ORF">DRM93_15075</name>
    <name evidence="3" type="ORF">DRM94_15075</name>
</gene>
<feature type="transmembrane region" description="Helical" evidence="1">
    <location>
        <begin position="140"/>
        <end position="159"/>
    </location>
</feature>
<evidence type="ECO:0000313" key="5">
    <source>
        <dbReference type="Proteomes" id="UP000297914"/>
    </source>
</evidence>
<feature type="transmembrane region" description="Helical" evidence="1">
    <location>
        <begin position="98"/>
        <end position="119"/>
    </location>
</feature>
<keyword evidence="1" id="KW-1133">Transmembrane helix</keyword>
<name>A0A5F0K8I7_9GAMM</name>
<feature type="transmembrane region" description="Helical" evidence="1">
    <location>
        <begin position="25"/>
        <end position="45"/>
    </location>
</feature>
<evidence type="ECO:0000313" key="3">
    <source>
        <dbReference type="EMBL" id="TFF77469.1"/>
    </source>
</evidence>
<dbReference type="OrthoDB" id="7068476at2"/>
<dbReference type="Proteomes" id="UP000297914">
    <property type="component" value="Unassembled WGS sequence"/>
</dbReference>
<proteinExistence type="predicted"/>
<dbReference type="AlphaFoldDB" id="A0A5F0K8I7"/>
<protein>
    <submittedName>
        <fullName evidence="3">Uncharacterized protein</fullName>
    </submittedName>
</protein>
<keyword evidence="1" id="KW-0812">Transmembrane</keyword>
<dbReference type="EMBL" id="QORK01000034">
    <property type="protein sequence ID" value="TFF77469.1"/>
    <property type="molecule type" value="Genomic_DNA"/>
</dbReference>
<comment type="caution">
    <text evidence="3">The sequence shown here is derived from an EMBL/GenBank/DDBJ whole genome shotgun (WGS) entry which is preliminary data.</text>
</comment>
<dbReference type="Proteomes" id="UP000297720">
    <property type="component" value="Unassembled WGS sequence"/>
</dbReference>
<reference evidence="3 5" key="1">
    <citation type="submission" date="2018-06" db="EMBL/GenBank/DDBJ databases">
        <title>Occurrence of a novel blaKPC-2- and qnrS2- harbouring IncP6 plasmid from Aeromonas taiwanensis isolates recovered from the river sediments.</title>
        <authorList>
            <person name="Zheng B."/>
            <person name="Yu X."/>
            <person name="Xiao Y."/>
        </authorList>
    </citation>
    <scope>NUCLEOTIDE SEQUENCE [LARGE SCALE GENOMIC DNA]</scope>
    <source>
        <strain evidence="2 4">1713</strain>
        <strain evidence="3 5">198</strain>
    </source>
</reference>
<organism evidence="3 5">
    <name type="scientific">Aeromonas taiwanensis</name>
    <dbReference type="NCBI Taxonomy" id="633417"/>
    <lineage>
        <taxon>Bacteria</taxon>
        <taxon>Pseudomonadati</taxon>
        <taxon>Pseudomonadota</taxon>
        <taxon>Gammaproteobacteria</taxon>
        <taxon>Aeromonadales</taxon>
        <taxon>Aeromonadaceae</taxon>
        <taxon>Aeromonas</taxon>
    </lineage>
</organism>
<evidence type="ECO:0000313" key="2">
    <source>
        <dbReference type="EMBL" id="TFF73543.1"/>
    </source>
</evidence>
<feature type="transmembrane region" description="Helical" evidence="1">
    <location>
        <begin position="57"/>
        <end position="78"/>
    </location>
</feature>
<keyword evidence="1" id="KW-0472">Membrane</keyword>
<evidence type="ECO:0000313" key="4">
    <source>
        <dbReference type="Proteomes" id="UP000297720"/>
    </source>
</evidence>
<evidence type="ECO:0000256" key="1">
    <source>
        <dbReference type="SAM" id="Phobius"/>
    </source>
</evidence>